<sequence>MNSKSVKVNSDFLYAAINVLKSVTYEYTTTPIMIAVGVTSVNPIMWSNETTSSQHDA</sequence>
<proteinExistence type="predicted"/>
<dbReference type="AlphaFoldDB" id="A0A6C0HK29"/>
<evidence type="ECO:0000313" key="1">
    <source>
        <dbReference type="EMBL" id="QHT81008.1"/>
    </source>
</evidence>
<name>A0A6C0HK29_9ZZZZ</name>
<reference evidence="1" key="1">
    <citation type="journal article" date="2020" name="Nature">
        <title>Giant virus diversity and host interactions through global metagenomics.</title>
        <authorList>
            <person name="Schulz F."/>
            <person name="Roux S."/>
            <person name="Paez-Espino D."/>
            <person name="Jungbluth S."/>
            <person name="Walsh D.A."/>
            <person name="Denef V.J."/>
            <person name="McMahon K.D."/>
            <person name="Konstantinidis K.T."/>
            <person name="Eloe-Fadrosh E.A."/>
            <person name="Kyrpides N.C."/>
            <person name="Woyke T."/>
        </authorList>
    </citation>
    <scope>NUCLEOTIDE SEQUENCE</scope>
    <source>
        <strain evidence="1">GVMAG-M-3300023184-135</strain>
    </source>
</reference>
<accession>A0A6C0HK29</accession>
<dbReference type="EMBL" id="MN739976">
    <property type="protein sequence ID" value="QHT81008.1"/>
    <property type="molecule type" value="Genomic_DNA"/>
</dbReference>
<organism evidence="1">
    <name type="scientific">viral metagenome</name>
    <dbReference type="NCBI Taxonomy" id="1070528"/>
    <lineage>
        <taxon>unclassified sequences</taxon>
        <taxon>metagenomes</taxon>
        <taxon>organismal metagenomes</taxon>
    </lineage>
</organism>
<protein>
    <submittedName>
        <fullName evidence="1">Uncharacterized protein</fullName>
    </submittedName>
</protein>